<dbReference type="GO" id="GO:0020037">
    <property type="term" value="F:heme binding"/>
    <property type="evidence" value="ECO:0007669"/>
    <property type="project" value="InterPro"/>
</dbReference>
<evidence type="ECO:0000313" key="2">
    <source>
        <dbReference type="EMBL" id="RIH64242.1"/>
    </source>
</evidence>
<dbReference type="AlphaFoldDB" id="A0A399D0H8"/>
<dbReference type="GO" id="GO:0009055">
    <property type="term" value="F:electron transfer activity"/>
    <property type="evidence" value="ECO:0007669"/>
    <property type="project" value="InterPro"/>
</dbReference>
<comment type="caution">
    <text evidence="2">The sequence shown here is derived from an EMBL/GenBank/DDBJ whole genome shotgun (WGS) entry which is preliminary data.</text>
</comment>
<dbReference type="Gene3D" id="1.10.760.10">
    <property type="entry name" value="Cytochrome c-like domain"/>
    <property type="match status" value="1"/>
</dbReference>
<dbReference type="InterPro" id="IPR036909">
    <property type="entry name" value="Cyt_c-like_dom_sf"/>
</dbReference>
<dbReference type="RefSeq" id="WP_119348395.1">
    <property type="nucleotide sequence ID" value="NZ_QWET01000002.1"/>
</dbReference>
<dbReference type="EMBL" id="QWET01000012">
    <property type="protein sequence ID" value="RIH64242.1"/>
    <property type="molecule type" value="Genomic_DNA"/>
</dbReference>
<evidence type="ECO:0000259" key="1">
    <source>
        <dbReference type="SMART" id="SM01235"/>
    </source>
</evidence>
<dbReference type="Pfam" id="PF14376">
    <property type="entry name" value="Haem_bd"/>
    <property type="match status" value="1"/>
</dbReference>
<name>A0A399D0H8_9BACT</name>
<proteinExistence type="predicted"/>
<evidence type="ECO:0000313" key="4">
    <source>
        <dbReference type="Proteomes" id="UP000266441"/>
    </source>
</evidence>
<protein>
    <recommendedName>
        <fullName evidence="1">Haem-binding domain-containing protein</fullName>
    </recommendedName>
</protein>
<gene>
    <name evidence="3" type="ORF">D1164_02635</name>
    <name evidence="2" type="ORF">D1164_15585</name>
</gene>
<organism evidence="2 4">
    <name type="scientific">Mariniphaga sediminis</name>
    <dbReference type="NCBI Taxonomy" id="1628158"/>
    <lineage>
        <taxon>Bacteria</taxon>
        <taxon>Pseudomonadati</taxon>
        <taxon>Bacteroidota</taxon>
        <taxon>Bacteroidia</taxon>
        <taxon>Marinilabiliales</taxon>
        <taxon>Prolixibacteraceae</taxon>
        <taxon>Mariniphaga</taxon>
    </lineage>
</organism>
<dbReference type="EMBL" id="QWET01000002">
    <property type="protein sequence ID" value="RIH66521.1"/>
    <property type="molecule type" value="Genomic_DNA"/>
</dbReference>
<keyword evidence="4" id="KW-1185">Reference proteome</keyword>
<accession>A0A399D0H8</accession>
<dbReference type="SMART" id="SM01235">
    <property type="entry name" value="Haem_bd"/>
    <property type="match status" value="1"/>
</dbReference>
<sequence>MKVLFPVFLIATVFSGILILNTSFRTVSDKSKTTMPKEVNAIIDQSCFGCHNTDSQNEDAREELDFKTLDDLQKVRKITKLKDIAKVVEEGDMPPKKFLEKRPEKKLTEEQIKILTEWAEKEAKKLIGS</sequence>
<reference evidence="2 4" key="1">
    <citation type="journal article" date="2015" name="Int. J. Syst. Evol. Microbiol.">
        <title>Mariniphaga sediminis sp. nov., isolated from coastal sediment.</title>
        <authorList>
            <person name="Wang F.Q."/>
            <person name="Shen Q.Y."/>
            <person name="Chen G.J."/>
            <person name="Du Z.J."/>
        </authorList>
    </citation>
    <scope>NUCLEOTIDE SEQUENCE [LARGE SCALE GENOMIC DNA]</scope>
    <source>
        <strain evidence="2 4">SY21</strain>
    </source>
</reference>
<reference evidence="2" key="2">
    <citation type="submission" date="2018-08" db="EMBL/GenBank/DDBJ databases">
        <authorList>
            <person name="Ferrada E.E."/>
            <person name="Latorre B.A."/>
        </authorList>
    </citation>
    <scope>NUCLEOTIDE SEQUENCE</scope>
    <source>
        <strain evidence="2">SY21</strain>
    </source>
</reference>
<evidence type="ECO:0000313" key="3">
    <source>
        <dbReference type="EMBL" id="RIH66521.1"/>
    </source>
</evidence>
<feature type="domain" description="Haem-binding" evidence="1">
    <location>
        <begin position="11"/>
        <end position="123"/>
    </location>
</feature>
<dbReference type="OrthoDB" id="1123086at2"/>
<dbReference type="Proteomes" id="UP000266441">
    <property type="component" value="Unassembled WGS sequence"/>
</dbReference>
<dbReference type="InterPro" id="IPR025992">
    <property type="entry name" value="Haem-bd"/>
</dbReference>